<reference evidence="2 3" key="1">
    <citation type="submission" date="2019-03" db="EMBL/GenBank/DDBJ databases">
        <title>Sequencing 23 genomes of Wallemia ichthyophaga.</title>
        <authorList>
            <person name="Gostincar C."/>
        </authorList>
    </citation>
    <scope>NUCLEOTIDE SEQUENCE [LARGE SCALE GENOMIC DNA]</scope>
    <source>
        <strain evidence="2 3">EXF-5753</strain>
    </source>
</reference>
<dbReference type="Pfam" id="PF02567">
    <property type="entry name" value="PhzC-PhzF"/>
    <property type="match status" value="1"/>
</dbReference>
<protein>
    <recommendedName>
        <fullName evidence="4">Phenazine biosynthesis protein</fullName>
    </recommendedName>
</protein>
<dbReference type="AlphaFoldDB" id="A0A4T0FI43"/>
<dbReference type="Proteomes" id="UP000310189">
    <property type="component" value="Unassembled WGS sequence"/>
</dbReference>
<evidence type="ECO:0008006" key="4">
    <source>
        <dbReference type="Google" id="ProtNLM"/>
    </source>
</evidence>
<dbReference type="Gene3D" id="3.10.310.10">
    <property type="entry name" value="Diaminopimelate Epimerase, Chain A, domain 1"/>
    <property type="match status" value="2"/>
</dbReference>
<dbReference type="EMBL" id="SPNW01000069">
    <property type="protein sequence ID" value="TIA86984.1"/>
    <property type="molecule type" value="Genomic_DNA"/>
</dbReference>
<evidence type="ECO:0000313" key="3">
    <source>
        <dbReference type="Proteomes" id="UP000310189"/>
    </source>
</evidence>
<proteinExistence type="predicted"/>
<keyword evidence="3" id="KW-1185">Reference proteome</keyword>
<name>A0A4T0FI43_9BASI</name>
<dbReference type="InterPro" id="IPR003719">
    <property type="entry name" value="Phenazine_PhzF-like"/>
</dbReference>
<sequence>MSKPRTYKYNQVDVFTSTPYHGNPLAVVQLPSDEDNISTSSMLRFANWMNLSETTFLSPSTVADYKVRIFTPVEELPFAGHPTLGSAYVYLQSLDDSARAATIARGGTITQECGIGVVHLKWDASSDVLSFKAPPLTRFEDVDESLVHRVCSGLAIDRNDVTAAKHIVNGPPWFALRLKNSDAVLKARLADTAPLKDLYIGVFGEYHHSQNNARYEVRAFAPLAGDVGEDPVTGSLKWVDGFVSCFSDALYSAGIATWLKDETPAQYSNSQGTKLGRQGIVSVTQTGDDIWIGGSVTKCIEGTVVL</sequence>
<dbReference type="SUPFAM" id="SSF54506">
    <property type="entry name" value="Diaminopimelate epimerase-like"/>
    <property type="match status" value="1"/>
</dbReference>
<dbReference type="PANTHER" id="PTHR13774">
    <property type="entry name" value="PHENAZINE BIOSYNTHESIS PROTEIN"/>
    <property type="match status" value="1"/>
</dbReference>
<dbReference type="GO" id="GO:0016853">
    <property type="term" value="F:isomerase activity"/>
    <property type="evidence" value="ECO:0007669"/>
    <property type="project" value="TreeGrafter"/>
</dbReference>
<dbReference type="PANTHER" id="PTHR13774:SF32">
    <property type="entry name" value="ANTISENSE-ENHANCING SEQUENCE 1"/>
    <property type="match status" value="1"/>
</dbReference>
<accession>A0A4T0FI43</accession>
<dbReference type="OrthoDB" id="75169at2759"/>
<organism evidence="2 3">
    <name type="scientific">Wallemia hederae</name>
    <dbReference type="NCBI Taxonomy" id="1540922"/>
    <lineage>
        <taxon>Eukaryota</taxon>
        <taxon>Fungi</taxon>
        <taxon>Dikarya</taxon>
        <taxon>Basidiomycota</taxon>
        <taxon>Wallemiomycotina</taxon>
        <taxon>Wallemiomycetes</taxon>
        <taxon>Wallemiales</taxon>
        <taxon>Wallemiaceae</taxon>
        <taxon>Wallemia</taxon>
    </lineage>
</organism>
<dbReference type="GO" id="GO:0005737">
    <property type="term" value="C:cytoplasm"/>
    <property type="evidence" value="ECO:0007669"/>
    <property type="project" value="TreeGrafter"/>
</dbReference>
<dbReference type="PIRSF" id="PIRSF016184">
    <property type="entry name" value="PhzC_PhzF"/>
    <property type="match status" value="1"/>
</dbReference>
<evidence type="ECO:0000256" key="1">
    <source>
        <dbReference type="PIRSR" id="PIRSR016184-1"/>
    </source>
</evidence>
<comment type="caution">
    <text evidence="2">The sequence shown here is derived from an EMBL/GenBank/DDBJ whole genome shotgun (WGS) entry which is preliminary data.</text>
</comment>
<gene>
    <name evidence="2" type="ORF">E3P99_03475</name>
</gene>
<feature type="active site" evidence="1">
    <location>
        <position position="53"/>
    </location>
</feature>
<evidence type="ECO:0000313" key="2">
    <source>
        <dbReference type="EMBL" id="TIA86984.1"/>
    </source>
</evidence>
<dbReference type="NCBIfam" id="TIGR00654">
    <property type="entry name" value="PhzF_family"/>
    <property type="match status" value="1"/>
</dbReference>